<evidence type="ECO:0000313" key="2">
    <source>
        <dbReference type="EMBL" id="ELK06554.1"/>
    </source>
</evidence>
<evidence type="ECO:0000256" key="1">
    <source>
        <dbReference type="SAM" id="MobiDB-lite"/>
    </source>
</evidence>
<organism evidence="2 3">
    <name type="scientific">Pteropus alecto</name>
    <name type="common">Black flying fox</name>
    <dbReference type="NCBI Taxonomy" id="9402"/>
    <lineage>
        <taxon>Eukaryota</taxon>
        <taxon>Metazoa</taxon>
        <taxon>Chordata</taxon>
        <taxon>Craniata</taxon>
        <taxon>Vertebrata</taxon>
        <taxon>Euteleostomi</taxon>
        <taxon>Mammalia</taxon>
        <taxon>Eutheria</taxon>
        <taxon>Laurasiatheria</taxon>
        <taxon>Chiroptera</taxon>
        <taxon>Yinpterochiroptera</taxon>
        <taxon>Pteropodoidea</taxon>
        <taxon>Pteropodidae</taxon>
        <taxon>Pteropodinae</taxon>
        <taxon>Pteropus</taxon>
    </lineage>
</organism>
<feature type="compositionally biased region" description="Polar residues" evidence="1">
    <location>
        <begin position="15"/>
        <end position="25"/>
    </location>
</feature>
<name>L5K4B3_PTEAL</name>
<dbReference type="InParanoid" id="L5K4B3"/>
<reference evidence="3" key="1">
    <citation type="journal article" date="2013" name="Science">
        <title>Comparative analysis of bat genomes provides insight into the evolution of flight and immunity.</title>
        <authorList>
            <person name="Zhang G."/>
            <person name="Cowled C."/>
            <person name="Shi Z."/>
            <person name="Huang Z."/>
            <person name="Bishop-Lilly K.A."/>
            <person name="Fang X."/>
            <person name="Wynne J.W."/>
            <person name="Xiong Z."/>
            <person name="Baker M.L."/>
            <person name="Zhao W."/>
            <person name="Tachedjian M."/>
            <person name="Zhu Y."/>
            <person name="Zhou P."/>
            <person name="Jiang X."/>
            <person name="Ng J."/>
            <person name="Yang L."/>
            <person name="Wu L."/>
            <person name="Xiao J."/>
            <person name="Feng Y."/>
            <person name="Chen Y."/>
            <person name="Sun X."/>
            <person name="Zhang Y."/>
            <person name="Marsh G.A."/>
            <person name="Crameri G."/>
            <person name="Broder C.C."/>
            <person name="Frey K.G."/>
            <person name="Wang L.F."/>
            <person name="Wang J."/>
        </authorList>
    </citation>
    <scope>NUCLEOTIDE SEQUENCE [LARGE SCALE GENOMIC DNA]</scope>
</reference>
<protein>
    <submittedName>
        <fullName evidence="2">Uncharacterized protein</fullName>
    </submittedName>
</protein>
<gene>
    <name evidence="2" type="ORF">PAL_GLEAN10022868</name>
</gene>
<evidence type="ECO:0000313" key="3">
    <source>
        <dbReference type="Proteomes" id="UP000010552"/>
    </source>
</evidence>
<proteinExistence type="predicted"/>
<dbReference type="Proteomes" id="UP000010552">
    <property type="component" value="Unassembled WGS sequence"/>
</dbReference>
<accession>L5K4B3</accession>
<keyword evidence="3" id="KW-1185">Reference proteome</keyword>
<sequence length="232" mass="24417">MPRGGHFQREPGSALGTNSFGSRLTSPDAMLEPEAGVPPQAAALHPLPPENPRSAGSNAAQSGLLEGPCGNPHCHRGLQGLESLPSARRSAPPRPSGCHWSPGSPFTCPLCLLRQRPHLLWFPHYTPGGSGWVRAAFRGRGGQGCTRGARVGGRAQPLGHLQALPGILPQVPVPWPFPPPGGPSLASFAVTSALHALNCLAGPVSPRPPCRRFHEVSWIATQLSQHKETGYS</sequence>
<feature type="region of interest" description="Disordered" evidence="1">
    <location>
        <begin position="1"/>
        <end position="64"/>
    </location>
</feature>
<dbReference type="AlphaFoldDB" id="L5K4B3"/>
<dbReference type="EMBL" id="KB031030">
    <property type="protein sequence ID" value="ELK06554.1"/>
    <property type="molecule type" value="Genomic_DNA"/>
</dbReference>